<keyword evidence="2 4" id="KW-0238">DNA-binding</keyword>
<gene>
    <name evidence="6" type="ORF">FB473_003223</name>
</gene>
<dbReference type="EMBL" id="JAAMOZ010000004">
    <property type="protein sequence ID" value="NIH58526.1"/>
    <property type="molecule type" value="Genomic_DNA"/>
</dbReference>
<dbReference type="SUPFAM" id="SSF46689">
    <property type="entry name" value="Homeodomain-like"/>
    <property type="match status" value="1"/>
</dbReference>
<dbReference type="Gene3D" id="1.10.357.10">
    <property type="entry name" value="Tetracycline Repressor, domain 2"/>
    <property type="match status" value="1"/>
</dbReference>
<sequence length="197" mass="20742">MMGGRRGAPRSEAARIAILEATASRFAEHGYEHLTIEGIAAQAGVGKQTIYRWWKTKTALVAECLLEGMLLPGSFIPPDTGDLGRDLTGWVEGVLRFIDDPDSAELMHSLLAAAATDEQIGRMLRDALAGDSALSTRLESAAATGDLAPGTPLRELGDALVGGLVLRVICRTPTDMGSAARFVGALLGPQPHRSGKP</sequence>
<evidence type="ECO:0000313" key="6">
    <source>
        <dbReference type="EMBL" id="NIH58526.1"/>
    </source>
</evidence>
<dbReference type="RefSeq" id="WP_167171142.1">
    <property type="nucleotide sequence ID" value="NZ_BAAAOO010000006.1"/>
</dbReference>
<evidence type="ECO:0000256" key="1">
    <source>
        <dbReference type="ARBA" id="ARBA00023015"/>
    </source>
</evidence>
<dbReference type="PANTHER" id="PTHR30055:SF148">
    <property type="entry name" value="TETR-FAMILY TRANSCRIPTIONAL REGULATOR"/>
    <property type="match status" value="1"/>
</dbReference>
<evidence type="ECO:0000259" key="5">
    <source>
        <dbReference type="PROSITE" id="PS50977"/>
    </source>
</evidence>
<dbReference type="PRINTS" id="PR00455">
    <property type="entry name" value="HTHTETR"/>
</dbReference>
<dbReference type="InterPro" id="IPR001647">
    <property type="entry name" value="HTH_TetR"/>
</dbReference>
<reference evidence="6 7" key="1">
    <citation type="submission" date="2020-02" db="EMBL/GenBank/DDBJ databases">
        <title>Sequencing the genomes of 1000 actinobacteria strains.</title>
        <authorList>
            <person name="Klenk H.-P."/>
        </authorList>
    </citation>
    <scope>NUCLEOTIDE SEQUENCE [LARGE SCALE GENOMIC DNA]</scope>
    <source>
        <strain evidence="6 7">DSM 19609</strain>
    </source>
</reference>
<name>A0ABX0SP10_9ACTN</name>
<dbReference type="InterPro" id="IPR011075">
    <property type="entry name" value="TetR_C"/>
</dbReference>
<protein>
    <submittedName>
        <fullName evidence="6">AcrR family transcriptional regulator</fullName>
    </submittedName>
</protein>
<dbReference type="Gene3D" id="1.10.10.60">
    <property type="entry name" value="Homeodomain-like"/>
    <property type="match status" value="1"/>
</dbReference>
<comment type="caution">
    <text evidence="6">The sequence shown here is derived from an EMBL/GenBank/DDBJ whole genome shotgun (WGS) entry which is preliminary data.</text>
</comment>
<evidence type="ECO:0000256" key="3">
    <source>
        <dbReference type="ARBA" id="ARBA00023163"/>
    </source>
</evidence>
<dbReference type="PROSITE" id="PS50977">
    <property type="entry name" value="HTH_TETR_2"/>
    <property type="match status" value="1"/>
</dbReference>
<evidence type="ECO:0000256" key="4">
    <source>
        <dbReference type="PROSITE-ProRule" id="PRU00335"/>
    </source>
</evidence>
<organism evidence="6 7">
    <name type="scientific">Brooklawnia cerclae</name>
    <dbReference type="NCBI Taxonomy" id="349934"/>
    <lineage>
        <taxon>Bacteria</taxon>
        <taxon>Bacillati</taxon>
        <taxon>Actinomycetota</taxon>
        <taxon>Actinomycetes</taxon>
        <taxon>Propionibacteriales</taxon>
        <taxon>Propionibacteriaceae</taxon>
        <taxon>Brooklawnia</taxon>
    </lineage>
</organism>
<dbReference type="InterPro" id="IPR036271">
    <property type="entry name" value="Tet_transcr_reg_TetR-rel_C_sf"/>
</dbReference>
<dbReference type="Proteomes" id="UP000749311">
    <property type="component" value="Unassembled WGS sequence"/>
</dbReference>
<dbReference type="PANTHER" id="PTHR30055">
    <property type="entry name" value="HTH-TYPE TRANSCRIPTIONAL REGULATOR RUTR"/>
    <property type="match status" value="1"/>
</dbReference>
<dbReference type="InterPro" id="IPR050109">
    <property type="entry name" value="HTH-type_TetR-like_transc_reg"/>
</dbReference>
<feature type="DNA-binding region" description="H-T-H motif" evidence="4">
    <location>
        <begin position="35"/>
        <end position="54"/>
    </location>
</feature>
<evidence type="ECO:0000256" key="2">
    <source>
        <dbReference type="ARBA" id="ARBA00023125"/>
    </source>
</evidence>
<dbReference type="Pfam" id="PF00440">
    <property type="entry name" value="TetR_N"/>
    <property type="match status" value="1"/>
</dbReference>
<dbReference type="Pfam" id="PF16859">
    <property type="entry name" value="TetR_C_11"/>
    <property type="match status" value="1"/>
</dbReference>
<keyword evidence="1" id="KW-0805">Transcription regulation</keyword>
<proteinExistence type="predicted"/>
<evidence type="ECO:0000313" key="7">
    <source>
        <dbReference type="Proteomes" id="UP000749311"/>
    </source>
</evidence>
<dbReference type="InterPro" id="IPR009057">
    <property type="entry name" value="Homeodomain-like_sf"/>
</dbReference>
<feature type="domain" description="HTH tetR-type" evidence="5">
    <location>
        <begin position="12"/>
        <end position="72"/>
    </location>
</feature>
<keyword evidence="7" id="KW-1185">Reference proteome</keyword>
<keyword evidence="3" id="KW-0804">Transcription</keyword>
<accession>A0ABX0SP10</accession>
<dbReference type="SUPFAM" id="SSF48498">
    <property type="entry name" value="Tetracyclin repressor-like, C-terminal domain"/>
    <property type="match status" value="1"/>
</dbReference>